<evidence type="ECO:0000313" key="1">
    <source>
        <dbReference type="EMBL" id="GCB29849.1"/>
    </source>
</evidence>
<name>A0A401LE80_9FIRM</name>
<keyword evidence="2" id="KW-1185">Reference proteome</keyword>
<dbReference type="AlphaFoldDB" id="A0A401LE80"/>
<dbReference type="EMBL" id="BHVZ01000004">
    <property type="protein sequence ID" value="GCB29849.1"/>
    <property type="molecule type" value="Genomic_DNA"/>
</dbReference>
<dbReference type="Proteomes" id="UP000287361">
    <property type="component" value="Unassembled WGS sequence"/>
</dbReference>
<comment type="caution">
    <text evidence="1">The sequence shown here is derived from an EMBL/GenBank/DDBJ whole genome shotgun (WGS) entry which is preliminary data.</text>
</comment>
<evidence type="ECO:0000313" key="2">
    <source>
        <dbReference type="Proteomes" id="UP000287361"/>
    </source>
</evidence>
<sequence>MKDLFLILILLATFAFGYYVVVRFGDFIEENQRLIAEGNRNSQCKIHIAAETPMLLNSIASALESYSESAPHVEFFLSSGQINHLLDKLINERIDILLLADDSTEPLGKQYASVRIPYEKTKMLVTTLGLTVENLDEEKWIRVVWKKSLKSKNRDRVITALEMEHCRLKCGYADYLD</sequence>
<reference evidence="1 2" key="1">
    <citation type="submission" date="2018-10" db="EMBL/GenBank/DDBJ databases">
        <title>Draft Genome Sequence of Anaerotignum sp. KCTC 15736.</title>
        <authorList>
            <person name="Choi S.H."/>
            <person name="Kim J.S."/>
            <person name="Kang S.W."/>
            <person name="Lee J.S."/>
            <person name="Park S.H."/>
        </authorList>
    </citation>
    <scope>NUCLEOTIDE SEQUENCE [LARGE SCALE GENOMIC DNA]</scope>
    <source>
        <strain evidence="1 2">KCTC 15736</strain>
    </source>
</reference>
<organism evidence="1 2">
    <name type="scientific">Anaerotignum faecicola</name>
    <dbReference type="NCBI Taxonomy" id="2358141"/>
    <lineage>
        <taxon>Bacteria</taxon>
        <taxon>Bacillati</taxon>
        <taxon>Bacillota</taxon>
        <taxon>Clostridia</taxon>
        <taxon>Lachnospirales</taxon>
        <taxon>Anaerotignaceae</taxon>
        <taxon>Anaerotignum</taxon>
    </lineage>
</organism>
<dbReference type="OrthoDB" id="2059692at2"/>
<accession>A0A401LE80</accession>
<proteinExistence type="predicted"/>
<protein>
    <submittedName>
        <fullName evidence="1">Uncharacterized protein</fullName>
    </submittedName>
</protein>
<gene>
    <name evidence="1" type="ORF">KGMB03357_15100</name>
</gene>